<gene>
    <name evidence="2" type="ORF">Pth03_27710</name>
</gene>
<comment type="caution">
    <text evidence="2">The sequence shown here is derived from an EMBL/GenBank/DDBJ whole genome shotgun (WGS) entry which is preliminary data.</text>
</comment>
<dbReference type="RefSeq" id="WP_203944611.1">
    <property type="nucleotide sequence ID" value="NZ_BOOR01000017.1"/>
</dbReference>
<dbReference type="Pfam" id="PF00550">
    <property type="entry name" value="PP-binding"/>
    <property type="match status" value="1"/>
</dbReference>
<evidence type="ECO:0000313" key="3">
    <source>
        <dbReference type="Proteomes" id="UP000605992"/>
    </source>
</evidence>
<dbReference type="InterPro" id="IPR009081">
    <property type="entry name" value="PP-bd_ACP"/>
</dbReference>
<dbReference type="Proteomes" id="UP000605992">
    <property type="component" value="Unassembled WGS sequence"/>
</dbReference>
<dbReference type="Gene3D" id="1.10.1200.10">
    <property type="entry name" value="ACP-like"/>
    <property type="match status" value="1"/>
</dbReference>
<protein>
    <submittedName>
        <fullName evidence="2">Acyl carrier protein</fullName>
    </submittedName>
</protein>
<evidence type="ECO:0000259" key="1">
    <source>
        <dbReference type="PROSITE" id="PS50075"/>
    </source>
</evidence>
<dbReference type="SUPFAM" id="SSF47336">
    <property type="entry name" value="ACP-like"/>
    <property type="match status" value="1"/>
</dbReference>
<accession>A0A8J3XTI3</accession>
<dbReference type="InterPro" id="IPR036736">
    <property type="entry name" value="ACP-like_sf"/>
</dbReference>
<keyword evidence="3" id="KW-1185">Reference proteome</keyword>
<organism evidence="2 3">
    <name type="scientific">Planotetraspora thailandica</name>
    <dbReference type="NCBI Taxonomy" id="487172"/>
    <lineage>
        <taxon>Bacteria</taxon>
        <taxon>Bacillati</taxon>
        <taxon>Actinomycetota</taxon>
        <taxon>Actinomycetes</taxon>
        <taxon>Streptosporangiales</taxon>
        <taxon>Streptosporangiaceae</taxon>
        <taxon>Planotetraspora</taxon>
    </lineage>
</organism>
<name>A0A8J3XTI3_9ACTN</name>
<reference evidence="2" key="1">
    <citation type="submission" date="2021-01" db="EMBL/GenBank/DDBJ databases">
        <title>Whole genome shotgun sequence of Planotetraspora thailandica NBRC 104271.</title>
        <authorList>
            <person name="Komaki H."/>
            <person name="Tamura T."/>
        </authorList>
    </citation>
    <scope>NUCLEOTIDE SEQUENCE</scope>
    <source>
        <strain evidence="2">NBRC 104271</strain>
    </source>
</reference>
<sequence length="83" mass="9207">METVKAKVREFLRGYIADHDFADDEDIFASGYANSLFVMQLIYMVEREFGVTVADDDLEFANFQSIDAVAAFITSKTATPVGA</sequence>
<dbReference type="AlphaFoldDB" id="A0A8J3XTI3"/>
<feature type="domain" description="Carrier" evidence="1">
    <location>
        <begin position="1"/>
        <end position="77"/>
    </location>
</feature>
<evidence type="ECO:0000313" key="2">
    <source>
        <dbReference type="EMBL" id="GII54382.1"/>
    </source>
</evidence>
<dbReference type="PROSITE" id="PS50075">
    <property type="entry name" value="CARRIER"/>
    <property type="match status" value="1"/>
</dbReference>
<proteinExistence type="predicted"/>
<dbReference type="EMBL" id="BOOR01000017">
    <property type="protein sequence ID" value="GII54382.1"/>
    <property type="molecule type" value="Genomic_DNA"/>
</dbReference>